<dbReference type="Proteomes" id="UP000019151">
    <property type="component" value="Chromosome"/>
</dbReference>
<dbReference type="OrthoDB" id="9784774at2"/>
<dbReference type="GO" id="GO:0003824">
    <property type="term" value="F:catalytic activity"/>
    <property type="evidence" value="ECO:0007669"/>
    <property type="project" value="InterPro"/>
</dbReference>
<dbReference type="PROSITE" id="PS00892">
    <property type="entry name" value="HIT_1"/>
    <property type="match status" value="1"/>
</dbReference>
<accession>W0RKN6</accession>
<feature type="short sequence motif" description="Histidine triad motif" evidence="2 3">
    <location>
        <begin position="97"/>
        <end position="101"/>
    </location>
</feature>
<dbReference type="InterPro" id="IPR036265">
    <property type="entry name" value="HIT-like_sf"/>
</dbReference>
<reference evidence="5 6" key="1">
    <citation type="journal article" date="2014" name="Genome Announc.">
        <title>Genome Sequence and Methylome of Soil Bacterium Gemmatirosa kalamazoonensis KBS708T, a Member of the Rarely Cultivated Gemmatimonadetes Phylum.</title>
        <authorList>
            <person name="Debruyn J.M."/>
            <person name="Radosevich M."/>
            <person name="Wommack K.E."/>
            <person name="Polson S.W."/>
            <person name="Hauser L.J."/>
            <person name="Fawaz M.N."/>
            <person name="Korlach J."/>
            <person name="Tsai Y.C."/>
        </authorList>
    </citation>
    <scope>NUCLEOTIDE SEQUENCE [LARGE SCALE GENOMIC DNA]</scope>
    <source>
        <strain evidence="5 6">KBS708</strain>
    </source>
</reference>
<dbReference type="eggNOG" id="COG0537">
    <property type="taxonomic scope" value="Bacteria"/>
</dbReference>
<dbReference type="InParanoid" id="W0RKN6"/>
<feature type="domain" description="HIT" evidence="4">
    <location>
        <begin position="6"/>
        <end position="113"/>
    </location>
</feature>
<name>W0RKN6_9BACT</name>
<gene>
    <name evidence="5" type="ORF">J421_3465</name>
</gene>
<dbReference type="InterPro" id="IPR001310">
    <property type="entry name" value="Histidine_triad_HIT"/>
</dbReference>
<dbReference type="PANTHER" id="PTHR23089">
    <property type="entry name" value="HISTIDINE TRIAD HIT PROTEIN"/>
    <property type="match status" value="1"/>
</dbReference>
<evidence type="ECO:0000313" key="6">
    <source>
        <dbReference type="Proteomes" id="UP000019151"/>
    </source>
</evidence>
<feature type="active site" description="Tele-AMP-histidine intermediate" evidence="1">
    <location>
        <position position="99"/>
    </location>
</feature>
<dbReference type="EMBL" id="CP007128">
    <property type="protein sequence ID" value="AHG91002.1"/>
    <property type="molecule type" value="Genomic_DNA"/>
</dbReference>
<protein>
    <submittedName>
        <fullName evidence="5">Histidine triad (HIT) protein</fullName>
    </submittedName>
</protein>
<dbReference type="STRING" id="861299.J421_3465"/>
<dbReference type="AlphaFoldDB" id="W0RKN6"/>
<evidence type="ECO:0000259" key="4">
    <source>
        <dbReference type="PROSITE" id="PS51084"/>
    </source>
</evidence>
<dbReference type="KEGG" id="gba:J421_3465"/>
<keyword evidence="6" id="KW-1185">Reference proteome</keyword>
<dbReference type="InterPro" id="IPR019808">
    <property type="entry name" value="Histidine_triad_CS"/>
</dbReference>
<proteinExistence type="predicted"/>
<dbReference type="PROSITE" id="PS51084">
    <property type="entry name" value="HIT_2"/>
    <property type="match status" value="1"/>
</dbReference>
<dbReference type="CDD" id="cd01276">
    <property type="entry name" value="PKCI_related"/>
    <property type="match status" value="1"/>
</dbReference>
<evidence type="ECO:0000256" key="3">
    <source>
        <dbReference type="PROSITE-ProRule" id="PRU00464"/>
    </source>
</evidence>
<evidence type="ECO:0000256" key="1">
    <source>
        <dbReference type="PIRSR" id="PIRSR601310-1"/>
    </source>
</evidence>
<sequence length="113" mass="12340">MSADCLFCRIVRGEIPAKLVAESDDCVAFRDIDPKAPTHLLVIPRAHVASLNEATDEALLGKVMRFAADVARQEGIADSGWRTVVNTGPDAQQSVFHLHVHVMGGRKFHWPPG</sequence>
<organism evidence="5 6">
    <name type="scientific">Gemmatirosa kalamazoonensis</name>
    <dbReference type="NCBI Taxonomy" id="861299"/>
    <lineage>
        <taxon>Bacteria</taxon>
        <taxon>Pseudomonadati</taxon>
        <taxon>Gemmatimonadota</taxon>
        <taxon>Gemmatimonadia</taxon>
        <taxon>Gemmatimonadales</taxon>
        <taxon>Gemmatimonadaceae</taxon>
        <taxon>Gemmatirosa</taxon>
    </lineage>
</organism>
<dbReference type="PRINTS" id="PR00332">
    <property type="entry name" value="HISTRIAD"/>
</dbReference>
<evidence type="ECO:0000256" key="2">
    <source>
        <dbReference type="PIRSR" id="PIRSR601310-3"/>
    </source>
</evidence>
<dbReference type="Gene3D" id="3.30.428.10">
    <property type="entry name" value="HIT-like"/>
    <property type="match status" value="1"/>
</dbReference>
<dbReference type="Pfam" id="PF01230">
    <property type="entry name" value="HIT"/>
    <property type="match status" value="1"/>
</dbReference>
<evidence type="ECO:0000313" key="5">
    <source>
        <dbReference type="EMBL" id="AHG91002.1"/>
    </source>
</evidence>
<dbReference type="RefSeq" id="WP_025412461.1">
    <property type="nucleotide sequence ID" value="NZ_CP007128.1"/>
</dbReference>
<dbReference type="SUPFAM" id="SSF54197">
    <property type="entry name" value="HIT-like"/>
    <property type="match status" value="1"/>
</dbReference>
<dbReference type="HOGENOM" id="CLU_056776_8_1_0"/>
<dbReference type="InterPro" id="IPR011146">
    <property type="entry name" value="HIT-like"/>
</dbReference>